<dbReference type="PANTHER" id="PTHR26391">
    <property type="entry name" value="INACTIVE TYROSINE-PROTEIN KINASE 7"/>
    <property type="match status" value="1"/>
</dbReference>
<feature type="domain" description="Fibronectin type-III" evidence="1">
    <location>
        <begin position="110"/>
        <end position="215"/>
    </location>
</feature>
<proteinExistence type="predicted"/>
<dbReference type="GeneID" id="102808017"/>
<gene>
    <name evidence="3" type="primary">LOC102808017</name>
</gene>
<evidence type="ECO:0000259" key="1">
    <source>
        <dbReference type="PROSITE" id="PS50853"/>
    </source>
</evidence>
<dbReference type="InterPro" id="IPR013783">
    <property type="entry name" value="Ig-like_fold"/>
</dbReference>
<dbReference type="SMART" id="SM00060">
    <property type="entry name" value="FN3"/>
    <property type="match status" value="3"/>
</dbReference>
<reference evidence="3" key="1">
    <citation type="submission" date="2025-08" db="UniProtKB">
        <authorList>
            <consortium name="RefSeq"/>
        </authorList>
    </citation>
    <scope>IDENTIFICATION</scope>
    <source>
        <tissue evidence="3">Testes</tissue>
    </source>
</reference>
<name>A0ABM0MDS2_SACKO</name>
<feature type="domain" description="Fibronectin type-III" evidence="1">
    <location>
        <begin position="349"/>
        <end position="446"/>
    </location>
</feature>
<dbReference type="InterPro" id="IPR003961">
    <property type="entry name" value="FN3_dom"/>
</dbReference>
<dbReference type="PANTHER" id="PTHR26391:SF18">
    <property type="entry name" value="PROTEIN KINASE RECEPTOR TIE-1, PUTATIVE-RELATED"/>
    <property type="match status" value="1"/>
</dbReference>
<dbReference type="InterPro" id="IPR036116">
    <property type="entry name" value="FN3_sf"/>
</dbReference>
<dbReference type="SUPFAM" id="SSF49265">
    <property type="entry name" value="Fibronectin type III"/>
    <property type="match status" value="2"/>
</dbReference>
<accession>A0ABM0MDS2</accession>
<organism evidence="2 3">
    <name type="scientific">Saccoglossus kowalevskii</name>
    <name type="common">Acorn worm</name>
    <dbReference type="NCBI Taxonomy" id="10224"/>
    <lineage>
        <taxon>Eukaryota</taxon>
        <taxon>Metazoa</taxon>
        <taxon>Hemichordata</taxon>
        <taxon>Enteropneusta</taxon>
        <taxon>Harrimaniidae</taxon>
        <taxon>Saccoglossus</taxon>
    </lineage>
</organism>
<dbReference type="Gene3D" id="2.60.40.10">
    <property type="entry name" value="Immunoglobulins"/>
    <property type="match status" value="2"/>
</dbReference>
<protein>
    <submittedName>
        <fullName evidence="3">Receptor-type tyrosine-protein phosphatase mu-like</fullName>
    </submittedName>
</protein>
<dbReference type="RefSeq" id="XP_006818163.1">
    <property type="nucleotide sequence ID" value="XM_006818100.1"/>
</dbReference>
<evidence type="ECO:0000313" key="2">
    <source>
        <dbReference type="Proteomes" id="UP000694865"/>
    </source>
</evidence>
<evidence type="ECO:0000313" key="3">
    <source>
        <dbReference type="RefSeq" id="XP_006818163.1"/>
    </source>
</evidence>
<sequence>MPNLFRFTDGSPRIRGCSNLKVNPDEQTYFICEFSGNPVIGSDAVKLWKSGSTNYVSPTSYKIENKYKVTVNFSGIIVTEVDIFYYGVPDIGLAGQITVNIYELPEFHESNTPIVFEDTRHSDQLTVTWNAWNTTTDYGNGPVESYKVYYRESDSSGWTSGQVIPVIDTSQMTYISTITGLHWSTEYEITVTVKRLGLFGEGNKRVTTTSTTLCAKPNHPIITSIASTGLTRITIEIQFPSIDDIKCNYNGTNGYVELIKVKLKRANSENIYQTKIIYISGQIKRIHYFDVIDNTLLPYTEYDVIVILENRDEESDSSGKAIVKASTSVGYGIASSEVSITTAETVPDVPGSIDILAVSDNTVSLSWTDPILYKGNITQYKLTYTALESVYTSVILEVKRVTLEGDTHSYTLALPPGTKVNISVKASTSIGFGEAASIISGTKLEVVEEIKLKKKRGIANNQYIIAAFLLNEIPNQLTVGDGAEYNGYINTPLTPGQQYTIYDGLAVYTTGNQSVVLRETGLAMFTGKA</sequence>
<keyword evidence="2" id="KW-1185">Reference proteome</keyword>
<dbReference type="PROSITE" id="PS50853">
    <property type="entry name" value="FN3"/>
    <property type="match status" value="2"/>
</dbReference>
<dbReference type="Pfam" id="PF00041">
    <property type="entry name" value="fn3"/>
    <property type="match status" value="2"/>
</dbReference>
<dbReference type="CDD" id="cd00063">
    <property type="entry name" value="FN3"/>
    <property type="match status" value="2"/>
</dbReference>
<dbReference type="Proteomes" id="UP000694865">
    <property type="component" value="Unplaced"/>
</dbReference>